<dbReference type="PANTHER" id="PTHR43133:SF8">
    <property type="entry name" value="RNA POLYMERASE SIGMA FACTOR HI_1459-RELATED"/>
    <property type="match status" value="1"/>
</dbReference>
<dbReference type="Proteomes" id="UP000183954">
    <property type="component" value="Unassembled WGS sequence"/>
</dbReference>
<gene>
    <name evidence="8" type="ORF">SAMN02746098_02656</name>
</gene>
<dbReference type="PANTHER" id="PTHR43133">
    <property type="entry name" value="RNA POLYMERASE ECF-TYPE SIGMA FACTO"/>
    <property type="match status" value="1"/>
</dbReference>
<evidence type="ECO:0000256" key="2">
    <source>
        <dbReference type="ARBA" id="ARBA00023015"/>
    </source>
</evidence>
<dbReference type="Gene3D" id="1.10.10.10">
    <property type="entry name" value="Winged helix-like DNA-binding domain superfamily/Winged helix DNA-binding domain"/>
    <property type="match status" value="1"/>
</dbReference>
<evidence type="ECO:0000259" key="7">
    <source>
        <dbReference type="Pfam" id="PF08281"/>
    </source>
</evidence>
<accession>A0A1M5YQV8</accession>
<keyword evidence="4" id="KW-0238">DNA-binding</keyword>
<dbReference type="Pfam" id="PF08281">
    <property type="entry name" value="Sigma70_r4_2"/>
    <property type="match status" value="1"/>
</dbReference>
<dbReference type="EMBL" id="FQXJ01000008">
    <property type="protein sequence ID" value="SHI14259.1"/>
    <property type="molecule type" value="Genomic_DNA"/>
</dbReference>
<name>A0A1M5YQV8_9FIRM</name>
<keyword evidence="5" id="KW-0804">Transcription</keyword>
<keyword evidence="3" id="KW-0731">Sigma factor</keyword>
<feature type="domain" description="RNA polymerase sigma factor 70 region 4 type 2" evidence="7">
    <location>
        <begin position="104"/>
        <end position="153"/>
    </location>
</feature>
<dbReference type="NCBIfam" id="TIGR02937">
    <property type="entry name" value="sigma70-ECF"/>
    <property type="match status" value="1"/>
</dbReference>
<dbReference type="InterPro" id="IPR036388">
    <property type="entry name" value="WH-like_DNA-bd_sf"/>
</dbReference>
<dbReference type="GO" id="GO:0006352">
    <property type="term" value="P:DNA-templated transcription initiation"/>
    <property type="evidence" value="ECO:0007669"/>
    <property type="project" value="InterPro"/>
</dbReference>
<dbReference type="InterPro" id="IPR013324">
    <property type="entry name" value="RNA_pol_sigma_r3/r4-like"/>
</dbReference>
<comment type="similarity">
    <text evidence="1">Belongs to the sigma-70 factor family. ECF subfamily.</text>
</comment>
<evidence type="ECO:0000259" key="6">
    <source>
        <dbReference type="Pfam" id="PF04542"/>
    </source>
</evidence>
<reference evidence="9" key="1">
    <citation type="submission" date="2016-11" db="EMBL/GenBank/DDBJ databases">
        <authorList>
            <person name="Varghese N."/>
            <person name="Submissions S."/>
        </authorList>
    </citation>
    <scope>NUCLEOTIDE SEQUENCE [LARGE SCALE GENOMIC DNA]</scope>
    <source>
        <strain evidence="9">DSM 15449</strain>
    </source>
</reference>
<dbReference type="GO" id="GO:0003677">
    <property type="term" value="F:DNA binding"/>
    <property type="evidence" value="ECO:0007669"/>
    <property type="project" value="UniProtKB-KW"/>
</dbReference>
<dbReference type="InterPro" id="IPR014284">
    <property type="entry name" value="RNA_pol_sigma-70_dom"/>
</dbReference>
<proteinExistence type="inferred from homology"/>
<dbReference type="Gene3D" id="1.10.1740.10">
    <property type="match status" value="1"/>
</dbReference>
<organism evidence="8 9">
    <name type="scientific">Desulfosporosinus lacus DSM 15449</name>
    <dbReference type="NCBI Taxonomy" id="1121420"/>
    <lineage>
        <taxon>Bacteria</taxon>
        <taxon>Bacillati</taxon>
        <taxon>Bacillota</taxon>
        <taxon>Clostridia</taxon>
        <taxon>Eubacteriales</taxon>
        <taxon>Desulfitobacteriaceae</taxon>
        <taxon>Desulfosporosinus</taxon>
    </lineage>
</organism>
<evidence type="ECO:0000256" key="1">
    <source>
        <dbReference type="ARBA" id="ARBA00010641"/>
    </source>
</evidence>
<dbReference type="AlphaFoldDB" id="A0A1M5YQV8"/>
<keyword evidence="2" id="KW-0805">Transcription regulation</keyword>
<dbReference type="InterPro" id="IPR013325">
    <property type="entry name" value="RNA_pol_sigma_r2"/>
</dbReference>
<dbReference type="InterPro" id="IPR039425">
    <property type="entry name" value="RNA_pol_sigma-70-like"/>
</dbReference>
<dbReference type="InterPro" id="IPR013249">
    <property type="entry name" value="RNA_pol_sigma70_r4_t2"/>
</dbReference>
<sequence length="170" mass="19370">MEANSTFDETYELLFPLIYRFVSIRIPKPDVEDVTAEIIVKVWRGLPNMEKKTALKSWALKIATHQIADYYRSHKRTPVMTLEDTPLPMTQQSDQSETWATLLSVKETLAKLSPQQVNVIQLRLIEGFSAGEAAEILGTTQQAVDSLLYRAKKGFRKIYQGNLDRGGRVR</sequence>
<evidence type="ECO:0000256" key="5">
    <source>
        <dbReference type="ARBA" id="ARBA00023163"/>
    </source>
</evidence>
<dbReference type="Pfam" id="PF04542">
    <property type="entry name" value="Sigma70_r2"/>
    <property type="match status" value="1"/>
</dbReference>
<dbReference type="InterPro" id="IPR007627">
    <property type="entry name" value="RNA_pol_sigma70_r2"/>
</dbReference>
<dbReference type="SUPFAM" id="SSF88659">
    <property type="entry name" value="Sigma3 and sigma4 domains of RNA polymerase sigma factors"/>
    <property type="match status" value="1"/>
</dbReference>
<dbReference type="SUPFAM" id="SSF88946">
    <property type="entry name" value="Sigma2 domain of RNA polymerase sigma factors"/>
    <property type="match status" value="1"/>
</dbReference>
<dbReference type="STRING" id="1121420.SAMN02746098_02656"/>
<feature type="domain" description="RNA polymerase sigma-70 region 2" evidence="6">
    <location>
        <begin position="12"/>
        <end position="77"/>
    </location>
</feature>
<evidence type="ECO:0000256" key="4">
    <source>
        <dbReference type="ARBA" id="ARBA00023125"/>
    </source>
</evidence>
<evidence type="ECO:0000313" key="9">
    <source>
        <dbReference type="Proteomes" id="UP000183954"/>
    </source>
</evidence>
<evidence type="ECO:0000313" key="8">
    <source>
        <dbReference type="EMBL" id="SHI14259.1"/>
    </source>
</evidence>
<dbReference type="CDD" id="cd06171">
    <property type="entry name" value="Sigma70_r4"/>
    <property type="match status" value="1"/>
</dbReference>
<dbReference type="OrthoDB" id="9784984at2"/>
<dbReference type="GO" id="GO:0016987">
    <property type="term" value="F:sigma factor activity"/>
    <property type="evidence" value="ECO:0007669"/>
    <property type="project" value="UniProtKB-KW"/>
</dbReference>
<keyword evidence="9" id="KW-1185">Reference proteome</keyword>
<evidence type="ECO:0000256" key="3">
    <source>
        <dbReference type="ARBA" id="ARBA00023082"/>
    </source>
</evidence>
<protein>
    <submittedName>
        <fullName evidence="8">RNA polymerase sigma-70 factor, ECF subfamily</fullName>
    </submittedName>
</protein>
<dbReference type="RefSeq" id="WP_073030201.1">
    <property type="nucleotide sequence ID" value="NZ_FQXJ01000008.1"/>
</dbReference>